<comment type="caution">
    <text evidence="11">The sequence shown here is derived from an EMBL/GenBank/DDBJ whole genome shotgun (WGS) entry which is preliminary data.</text>
</comment>
<comment type="subcellular location">
    <subcellularLocation>
        <location evidence="1">Mitochondrion inner membrane</location>
        <topology evidence="1">Single-pass membrane protein</topology>
    </subcellularLocation>
</comment>
<organism evidence="11 12">
    <name type="scientific">Steinernema hermaphroditum</name>
    <dbReference type="NCBI Taxonomy" id="289476"/>
    <lineage>
        <taxon>Eukaryota</taxon>
        <taxon>Metazoa</taxon>
        <taxon>Ecdysozoa</taxon>
        <taxon>Nematoda</taxon>
        <taxon>Chromadorea</taxon>
        <taxon>Rhabditida</taxon>
        <taxon>Tylenchina</taxon>
        <taxon>Panagrolaimomorpha</taxon>
        <taxon>Strongyloidoidea</taxon>
        <taxon>Steinernematidae</taxon>
        <taxon>Steinernema</taxon>
    </lineage>
</organism>
<keyword evidence="6" id="KW-0809">Transit peptide</keyword>
<evidence type="ECO:0000256" key="5">
    <source>
        <dbReference type="ARBA" id="ARBA00022792"/>
    </source>
</evidence>
<keyword evidence="9 10" id="KW-0472">Membrane</keyword>
<dbReference type="InterPro" id="IPR036636">
    <property type="entry name" value="COX7C/Cox8_sf"/>
</dbReference>
<comment type="pathway">
    <text evidence="2">Energy metabolism; oxidative phosphorylation.</text>
</comment>
<evidence type="ECO:0000256" key="3">
    <source>
        <dbReference type="ARBA" id="ARBA00010514"/>
    </source>
</evidence>
<dbReference type="PANTHER" id="PTHR13313">
    <property type="entry name" value="CYTOCHROME C OXIDASE SUBUNIT VIIC"/>
    <property type="match status" value="1"/>
</dbReference>
<evidence type="ECO:0000256" key="4">
    <source>
        <dbReference type="ARBA" id="ARBA00022692"/>
    </source>
</evidence>
<name>A0AA39M1U4_9BILA</name>
<protein>
    <recommendedName>
        <fullName evidence="13">Cytochrome c oxidase polypeptide VIIc</fullName>
    </recommendedName>
</protein>
<dbReference type="AlphaFoldDB" id="A0AA39M1U4"/>
<evidence type="ECO:0000313" key="11">
    <source>
        <dbReference type="EMBL" id="KAK0418531.1"/>
    </source>
</evidence>
<evidence type="ECO:0000256" key="9">
    <source>
        <dbReference type="ARBA" id="ARBA00023136"/>
    </source>
</evidence>
<evidence type="ECO:0000256" key="1">
    <source>
        <dbReference type="ARBA" id="ARBA00004434"/>
    </source>
</evidence>
<dbReference type="SUPFAM" id="SSF81427">
    <property type="entry name" value="Mitochondrial cytochrome c oxidase subunit VIIc (aka VIIIa)"/>
    <property type="match status" value="1"/>
</dbReference>
<gene>
    <name evidence="11" type="ORF">QR680_013619</name>
</gene>
<evidence type="ECO:0000256" key="2">
    <source>
        <dbReference type="ARBA" id="ARBA00004673"/>
    </source>
</evidence>
<evidence type="ECO:0000313" key="12">
    <source>
        <dbReference type="Proteomes" id="UP001175271"/>
    </source>
</evidence>
<dbReference type="InterPro" id="IPR004202">
    <property type="entry name" value="COX7C/Cox8"/>
</dbReference>
<sequence>MTGRETNVLRSALLSARELCLDRVLAFEQFPLKPPWVIRSTMQPKYTGQTPTSFVHDGWASARLPFNVRNRYGLAVKAVLFLSSGFWAPFLVCEYQLRKANQ</sequence>
<dbReference type="GO" id="GO:0045277">
    <property type="term" value="C:respiratory chain complex IV"/>
    <property type="evidence" value="ECO:0007669"/>
    <property type="project" value="InterPro"/>
</dbReference>
<evidence type="ECO:0000256" key="8">
    <source>
        <dbReference type="ARBA" id="ARBA00023128"/>
    </source>
</evidence>
<keyword evidence="5" id="KW-0999">Mitochondrion inner membrane</keyword>
<feature type="transmembrane region" description="Helical" evidence="10">
    <location>
        <begin position="74"/>
        <end position="93"/>
    </location>
</feature>
<reference evidence="11" key="1">
    <citation type="submission" date="2023-06" db="EMBL/GenBank/DDBJ databases">
        <title>Genomic analysis of the entomopathogenic nematode Steinernema hermaphroditum.</title>
        <authorList>
            <person name="Schwarz E.M."/>
            <person name="Heppert J.K."/>
            <person name="Baniya A."/>
            <person name="Schwartz H.T."/>
            <person name="Tan C.-H."/>
            <person name="Antoshechkin I."/>
            <person name="Sternberg P.W."/>
            <person name="Goodrich-Blair H."/>
            <person name="Dillman A.R."/>
        </authorList>
    </citation>
    <scope>NUCLEOTIDE SEQUENCE</scope>
    <source>
        <strain evidence="11">PS9179</strain>
        <tissue evidence="11">Whole animal</tissue>
    </source>
</reference>
<dbReference type="GO" id="GO:0006123">
    <property type="term" value="P:mitochondrial electron transport, cytochrome c to oxygen"/>
    <property type="evidence" value="ECO:0007669"/>
    <property type="project" value="InterPro"/>
</dbReference>
<dbReference type="Gene3D" id="4.10.49.10">
    <property type="entry name" value="Cytochrome c oxidase subunit VIIc"/>
    <property type="match status" value="1"/>
</dbReference>
<evidence type="ECO:0000256" key="7">
    <source>
        <dbReference type="ARBA" id="ARBA00022989"/>
    </source>
</evidence>
<proteinExistence type="inferred from homology"/>
<accession>A0AA39M1U4</accession>
<evidence type="ECO:0000256" key="6">
    <source>
        <dbReference type="ARBA" id="ARBA00022946"/>
    </source>
</evidence>
<evidence type="ECO:0000256" key="10">
    <source>
        <dbReference type="SAM" id="Phobius"/>
    </source>
</evidence>
<keyword evidence="4 10" id="KW-0812">Transmembrane</keyword>
<dbReference type="GO" id="GO:0005743">
    <property type="term" value="C:mitochondrial inner membrane"/>
    <property type="evidence" value="ECO:0007669"/>
    <property type="project" value="UniProtKB-SubCell"/>
</dbReference>
<keyword evidence="12" id="KW-1185">Reference proteome</keyword>
<comment type="similarity">
    <text evidence="3">Belongs to the cytochrome c oxidase VIIc family.</text>
</comment>
<dbReference type="Pfam" id="PF02935">
    <property type="entry name" value="COX7C"/>
    <property type="match status" value="1"/>
</dbReference>
<dbReference type="Proteomes" id="UP001175271">
    <property type="component" value="Unassembled WGS sequence"/>
</dbReference>
<dbReference type="PANTHER" id="PTHR13313:SF0">
    <property type="entry name" value="CYTOCHROME C OXIDASE SUBUNIT 7C, MITOCHONDRIAL"/>
    <property type="match status" value="1"/>
</dbReference>
<dbReference type="EMBL" id="JAUCMV010000002">
    <property type="protein sequence ID" value="KAK0418531.1"/>
    <property type="molecule type" value="Genomic_DNA"/>
</dbReference>
<keyword evidence="7 10" id="KW-1133">Transmembrane helix</keyword>
<keyword evidence="8" id="KW-0496">Mitochondrion</keyword>
<evidence type="ECO:0008006" key="13">
    <source>
        <dbReference type="Google" id="ProtNLM"/>
    </source>
</evidence>